<feature type="compositionally biased region" description="Basic and acidic residues" evidence="1">
    <location>
        <begin position="52"/>
        <end position="61"/>
    </location>
</feature>
<evidence type="ECO:0000259" key="3">
    <source>
        <dbReference type="Pfam" id="PF23265"/>
    </source>
</evidence>
<name>A0A812EKU5_ACAPH</name>
<dbReference type="PANTHER" id="PTHR47020">
    <property type="entry name" value="HILLARIN"/>
    <property type="match status" value="1"/>
</dbReference>
<dbReference type="InterPro" id="IPR056564">
    <property type="entry name" value="Ig-like_KY"/>
</dbReference>
<evidence type="ECO:0000256" key="2">
    <source>
        <dbReference type="SAM" id="Phobius"/>
    </source>
</evidence>
<dbReference type="AlphaFoldDB" id="A0A812EKU5"/>
<dbReference type="EMBL" id="CAHIKZ030005338">
    <property type="protein sequence ID" value="CAE1322773.1"/>
    <property type="molecule type" value="Genomic_DNA"/>
</dbReference>
<gene>
    <name evidence="4" type="ORF">SPHA_72684</name>
</gene>
<comment type="caution">
    <text evidence="4">The sequence shown here is derived from an EMBL/GenBank/DDBJ whole genome shotgun (WGS) entry which is preliminary data.</text>
</comment>
<keyword evidence="2" id="KW-0812">Transmembrane</keyword>
<feature type="domain" description="KY-like immunoglobulin-like" evidence="3">
    <location>
        <begin position="541"/>
        <end position="651"/>
    </location>
</feature>
<dbReference type="InterPro" id="IPR053041">
    <property type="entry name" value="Transglut-like_Superfamily_Mod"/>
</dbReference>
<keyword evidence="2" id="KW-0472">Membrane</keyword>
<accession>A0A812EKU5</accession>
<proteinExistence type="predicted"/>
<sequence length="909" mass="104335">MSAKVYFNASSLDIAAKGYFTAIKDALKPEKFHIQPPTPQLLRKAQKAAGELRRPIPRDAQGRILPHPSRGTKSDIFRKEDFFEVDNHALNAPDSLLTANIEELVDYLVSPFENDDVSTVRAIFRWISGQDLRYYENKPEVSSDCAAYYLNELKKGKGRYDKLFNLMCEHARIPSATISGHSKGIGYNVGDPLSPSTRNMWNAVLLGQDWYLIDVHWASRKVSGVEAEEWQLIEFNRQQSKEMSTPQDIYEFDEFYFLTDPEEFIYSHFPDKEVWQLLARPMTHAEFQKVILLKPKFFQFNLKVKSHPWCTLKSVDGAVNIELTTEREDLSFSYELYRSTKVNSGQQRLQKYLFLERNPEEKKVCIEINFPTAGKFKAEIYAKDSRSKLEWLCSYVLYCEKPEPNCMPLPTNQRSEWGPGADMKMAGIIPLTHKRGKIFVDSVETQVNFQLKFPVELIAQLMTVNEENLDNYVLLGVMDDTATVYVRIPQKGQYALCIFAKTEPNQQQFVNICNYLIKCSEDFGKVKPYPQTTNSRVGPLDTFHKLGLKMNDHLSGLVSASRDGTFTFSVLVPEGIEYFPKLTLSTKDDFSEYVDWYRCDGSVNFSIRFPNAGFYKFNLFAKSEHDEGGYPEVLCLVLEVVWPMVDCLPFPKKFASYKDIYRIVKPNQRLLAIGKIEKVNVFLPDAEEVAFIDGGSWTRLVMNENGMWEGQITPVGTAETISMAANLSETGAKFSAITSFEVISEKDLNHIFLAQKLSREEADQEYLEQMSLQNNASKKSQEHMHWFNAAPPPPPSPEDDFTEQLIKKVSEMEKSVEKEELALKHFSYKELKGTDENVLRQRPLASQPVTIDQAAAEDKGPAYITRPSVEVDQEDEEVPLIKFVEYFIYSISLLSILFYVYRLLSWRPY</sequence>
<evidence type="ECO:0000313" key="5">
    <source>
        <dbReference type="Proteomes" id="UP000597762"/>
    </source>
</evidence>
<dbReference type="SUPFAM" id="SSF54001">
    <property type="entry name" value="Cysteine proteinases"/>
    <property type="match status" value="1"/>
</dbReference>
<dbReference type="Proteomes" id="UP000597762">
    <property type="component" value="Unassembled WGS sequence"/>
</dbReference>
<dbReference type="InterPro" id="IPR038765">
    <property type="entry name" value="Papain-like_cys_pep_sf"/>
</dbReference>
<dbReference type="OrthoDB" id="6080065at2759"/>
<organism evidence="4 5">
    <name type="scientific">Acanthosepion pharaonis</name>
    <name type="common">Pharaoh cuttlefish</name>
    <name type="synonym">Sepia pharaonis</name>
    <dbReference type="NCBI Taxonomy" id="158019"/>
    <lineage>
        <taxon>Eukaryota</taxon>
        <taxon>Metazoa</taxon>
        <taxon>Spiralia</taxon>
        <taxon>Lophotrochozoa</taxon>
        <taxon>Mollusca</taxon>
        <taxon>Cephalopoda</taxon>
        <taxon>Coleoidea</taxon>
        <taxon>Decapodiformes</taxon>
        <taxon>Sepiida</taxon>
        <taxon>Sepiina</taxon>
        <taxon>Sepiidae</taxon>
        <taxon>Acanthosepion</taxon>
    </lineage>
</organism>
<keyword evidence="5" id="KW-1185">Reference proteome</keyword>
<reference evidence="4" key="1">
    <citation type="submission" date="2021-01" db="EMBL/GenBank/DDBJ databases">
        <authorList>
            <person name="Li R."/>
            <person name="Bekaert M."/>
        </authorList>
    </citation>
    <scope>NUCLEOTIDE SEQUENCE</scope>
    <source>
        <strain evidence="4">Farmed</strain>
    </source>
</reference>
<feature type="domain" description="KY-like immunoglobulin-like" evidence="3">
    <location>
        <begin position="431"/>
        <end position="530"/>
    </location>
</feature>
<feature type="domain" description="KY-like immunoglobulin-like" evidence="3">
    <location>
        <begin position="286"/>
        <end position="410"/>
    </location>
</feature>
<evidence type="ECO:0000256" key="1">
    <source>
        <dbReference type="SAM" id="MobiDB-lite"/>
    </source>
</evidence>
<feature type="region of interest" description="Disordered" evidence="1">
    <location>
        <begin position="52"/>
        <end position="73"/>
    </location>
</feature>
<dbReference type="PANTHER" id="PTHR47020:SF1">
    <property type="entry name" value="HILLARIN"/>
    <property type="match status" value="1"/>
</dbReference>
<protein>
    <recommendedName>
        <fullName evidence="3">KY-like immunoglobulin-like domain-containing protein</fullName>
    </recommendedName>
</protein>
<keyword evidence="2" id="KW-1133">Transmembrane helix</keyword>
<dbReference type="Pfam" id="PF23265">
    <property type="entry name" value="Ig-like_KY"/>
    <property type="match status" value="3"/>
</dbReference>
<feature type="transmembrane region" description="Helical" evidence="2">
    <location>
        <begin position="886"/>
        <end position="904"/>
    </location>
</feature>
<evidence type="ECO:0000313" key="4">
    <source>
        <dbReference type="EMBL" id="CAE1322773.1"/>
    </source>
</evidence>